<keyword evidence="5 14" id="KW-0328">Glycosyltransferase</keyword>
<keyword evidence="8" id="KW-0732">Signal</keyword>
<dbReference type="Gene3D" id="3.90.176.10">
    <property type="entry name" value="Toxin ADP-ribosyltransferase, Chain A, domain 1"/>
    <property type="match status" value="1"/>
</dbReference>
<reference evidence="15" key="3">
    <citation type="submission" date="2025-09" db="UniProtKB">
        <authorList>
            <consortium name="Ensembl"/>
        </authorList>
    </citation>
    <scope>IDENTIFICATION</scope>
</reference>
<dbReference type="Pfam" id="PF01129">
    <property type="entry name" value="ART"/>
    <property type="match status" value="1"/>
</dbReference>
<evidence type="ECO:0000256" key="13">
    <source>
        <dbReference type="ARBA" id="ARBA00047597"/>
    </source>
</evidence>
<evidence type="ECO:0000256" key="2">
    <source>
        <dbReference type="ARBA" id="ARBA00009558"/>
    </source>
</evidence>
<dbReference type="PANTHER" id="PTHR10339:SF25">
    <property type="entry name" value="SECRETED EXOENZYME S"/>
    <property type="match status" value="1"/>
</dbReference>
<evidence type="ECO:0000313" key="16">
    <source>
        <dbReference type="Proteomes" id="UP000694620"/>
    </source>
</evidence>
<dbReference type="GO" id="GO:0090729">
    <property type="term" value="F:toxin activity"/>
    <property type="evidence" value="ECO:0007669"/>
    <property type="project" value="UniProtKB-KW"/>
</dbReference>
<name>A0A8C4RJF9_ERPCA</name>
<keyword evidence="4" id="KW-0800">Toxin</keyword>
<evidence type="ECO:0000256" key="14">
    <source>
        <dbReference type="RuleBase" id="RU361228"/>
    </source>
</evidence>
<dbReference type="GO" id="GO:0016779">
    <property type="term" value="F:nucleotidyltransferase activity"/>
    <property type="evidence" value="ECO:0007669"/>
    <property type="project" value="UniProtKB-KW"/>
</dbReference>
<evidence type="ECO:0000256" key="11">
    <source>
        <dbReference type="ARBA" id="ARBA00023027"/>
    </source>
</evidence>
<keyword evidence="6 14" id="KW-0808">Transferase</keyword>
<sequence>MWWVQQSAHNSNLLSSIHPSIHPSIHLFHPPILPSSLTYKDSYDDDYKGCLQQREMQIKKGYLFCEMKHNIPLKQTWEKAKAFWNNQLPPKLDKDTAIAVTAYTSKSLYSQLNSAVEGGTHKVTNSFFRSMHLLLTKAIQILRPSKCLTTYRGINVFILLKKGETFRFGRFASSSKLLKVAQDFGLKMIFTITTCYGADIAPYSFYKSISEVLIPPYEVFKVTSVQGNHVTLMSTGKTLVNKRCRPLSHSCPYKPSWNPYLGYGRDVTFSKRHFHIL</sequence>
<dbReference type="GeneTree" id="ENSGT01030000234601"/>
<keyword evidence="16" id="KW-1185">Reference proteome</keyword>
<dbReference type="Ensembl" id="ENSECRT00000003493.1">
    <property type="protein sequence ID" value="ENSECRP00000003434.1"/>
    <property type="gene ID" value="ENSECRG00000002349.1"/>
</dbReference>
<evidence type="ECO:0000256" key="4">
    <source>
        <dbReference type="ARBA" id="ARBA00022656"/>
    </source>
</evidence>
<dbReference type="EC" id="2.4.2.31" evidence="14"/>
<evidence type="ECO:0000256" key="3">
    <source>
        <dbReference type="ARBA" id="ARBA00022525"/>
    </source>
</evidence>
<keyword evidence="10" id="KW-0843">Virulence</keyword>
<keyword evidence="9 14" id="KW-0521">NADP</keyword>
<keyword evidence="3" id="KW-0964">Secreted</keyword>
<evidence type="ECO:0000256" key="1">
    <source>
        <dbReference type="ARBA" id="ARBA00004613"/>
    </source>
</evidence>
<dbReference type="PRINTS" id="PR00970">
    <property type="entry name" value="RIBTRNSFRASE"/>
</dbReference>
<organism evidence="15 16">
    <name type="scientific">Erpetoichthys calabaricus</name>
    <name type="common">Rope fish</name>
    <name type="synonym">Calamoichthys calabaricus</name>
    <dbReference type="NCBI Taxonomy" id="27687"/>
    <lineage>
        <taxon>Eukaryota</taxon>
        <taxon>Metazoa</taxon>
        <taxon>Chordata</taxon>
        <taxon>Craniata</taxon>
        <taxon>Vertebrata</taxon>
        <taxon>Euteleostomi</taxon>
        <taxon>Actinopterygii</taxon>
        <taxon>Polypteriformes</taxon>
        <taxon>Polypteridae</taxon>
        <taxon>Erpetoichthys</taxon>
    </lineage>
</organism>
<evidence type="ECO:0000256" key="9">
    <source>
        <dbReference type="ARBA" id="ARBA00022857"/>
    </source>
</evidence>
<dbReference type="PROSITE" id="PS51996">
    <property type="entry name" value="TR_MART"/>
    <property type="match status" value="1"/>
</dbReference>
<dbReference type="Proteomes" id="UP000694620">
    <property type="component" value="Chromosome 5"/>
</dbReference>
<keyword evidence="11 14" id="KW-0520">NAD</keyword>
<evidence type="ECO:0000256" key="5">
    <source>
        <dbReference type="ARBA" id="ARBA00022676"/>
    </source>
</evidence>
<accession>A0A8C4RJF9</accession>
<dbReference type="PANTHER" id="PTHR10339">
    <property type="entry name" value="ADP-RIBOSYLTRANSFERASE"/>
    <property type="match status" value="1"/>
</dbReference>
<evidence type="ECO:0000256" key="8">
    <source>
        <dbReference type="ARBA" id="ARBA00022729"/>
    </source>
</evidence>
<protein>
    <recommendedName>
        <fullName evidence="14">NAD(P)(+)--arginine ADP-ribosyltransferase</fullName>
        <ecNumber evidence="14">2.4.2.31</ecNumber>
    </recommendedName>
    <alternativeName>
        <fullName evidence="14">Mono(ADP-ribosyl)transferase</fullName>
    </alternativeName>
</protein>
<dbReference type="SUPFAM" id="SSF56399">
    <property type="entry name" value="ADP-ribosylation"/>
    <property type="match status" value="1"/>
</dbReference>
<dbReference type="FunFam" id="3.90.176.10:FF:000001">
    <property type="entry name" value="NAD(P)(+)--arginine ADP-ribosyltransferase"/>
    <property type="match status" value="1"/>
</dbReference>
<proteinExistence type="inferred from homology"/>
<dbReference type="InterPro" id="IPR000768">
    <property type="entry name" value="ART"/>
</dbReference>
<evidence type="ECO:0000313" key="15">
    <source>
        <dbReference type="Ensembl" id="ENSECRP00000003434.1"/>
    </source>
</evidence>
<comment type="similarity">
    <text evidence="2 14">Belongs to the Arg-specific ADP-ribosyltransferase family.</text>
</comment>
<reference evidence="15" key="2">
    <citation type="submission" date="2025-08" db="UniProtKB">
        <authorList>
            <consortium name="Ensembl"/>
        </authorList>
    </citation>
    <scope>IDENTIFICATION</scope>
</reference>
<dbReference type="AlphaFoldDB" id="A0A8C4RJF9"/>
<comment type="subcellular location">
    <subcellularLocation>
        <location evidence="1">Secreted</location>
    </subcellularLocation>
</comment>
<evidence type="ECO:0000256" key="7">
    <source>
        <dbReference type="ARBA" id="ARBA00022695"/>
    </source>
</evidence>
<evidence type="ECO:0000256" key="10">
    <source>
        <dbReference type="ARBA" id="ARBA00023026"/>
    </source>
</evidence>
<keyword evidence="12" id="KW-1015">Disulfide bond</keyword>
<evidence type="ECO:0000256" key="12">
    <source>
        <dbReference type="ARBA" id="ARBA00023157"/>
    </source>
</evidence>
<comment type="catalytic activity">
    <reaction evidence="13 14">
        <text>L-arginyl-[protein] + NAD(+) = N(omega)-(ADP-D-ribosyl)-L-arginyl-[protein] + nicotinamide + H(+)</text>
        <dbReference type="Rhea" id="RHEA:19149"/>
        <dbReference type="Rhea" id="RHEA-COMP:10532"/>
        <dbReference type="Rhea" id="RHEA-COMP:15087"/>
        <dbReference type="ChEBI" id="CHEBI:15378"/>
        <dbReference type="ChEBI" id="CHEBI:17154"/>
        <dbReference type="ChEBI" id="CHEBI:29965"/>
        <dbReference type="ChEBI" id="CHEBI:57540"/>
        <dbReference type="ChEBI" id="CHEBI:142554"/>
        <dbReference type="EC" id="2.4.2.31"/>
    </reaction>
</comment>
<dbReference type="GO" id="GO:0003950">
    <property type="term" value="F:NAD+ poly-ADP-ribosyltransferase activity"/>
    <property type="evidence" value="ECO:0007669"/>
    <property type="project" value="TreeGrafter"/>
</dbReference>
<evidence type="ECO:0000256" key="6">
    <source>
        <dbReference type="ARBA" id="ARBA00022679"/>
    </source>
</evidence>
<dbReference type="GO" id="GO:0005576">
    <property type="term" value="C:extracellular region"/>
    <property type="evidence" value="ECO:0007669"/>
    <property type="project" value="UniProtKB-SubCell"/>
</dbReference>
<dbReference type="InterPro" id="IPR050999">
    <property type="entry name" value="ADP-ribosyltransferase_ARG"/>
</dbReference>
<keyword evidence="7" id="KW-0548">Nucleotidyltransferase</keyword>
<reference evidence="15" key="1">
    <citation type="submission" date="2021-06" db="EMBL/GenBank/DDBJ databases">
        <authorList>
            <consortium name="Wellcome Sanger Institute Data Sharing"/>
        </authorList>
    </citation>
    <scope>NUCLEOTIDE SEQUENCE [LARGE SCALE GENOMIC DNA]</scope>
</reference>
<dbReference type="GO" id="GO:0106274">
    <property type="term" value="F:NAD+-protein-arginine ADP-ribosyltransferase activity"/>
    <property type="evidence" value="ECO:0007669"/>
    <property type="project" value="UniProtKB-EC"/>
</dbReference>